<protein>
    <recommendedName>
        <fullName evidence="2">Inner membrane component domain-containing protein</fullName>
    </recommendedName>
</protein>
<dbReference type="AlphaFoldDB" id="B3S9N5"/>
<dbReference type="RefSeq" id="XP_002116993.1">
    <property type="nucleotide sequence ID" value="XM_002116957.1"/>
</dbReference>
<dbReference type="HOGENOM" id="CLU_1752066_0_0_1"/>
<keyword evidence="1" id="KW-0812">Transmembrane</keyword>
<dbReference type="InterPro" id="IPR005185">
    <property type="entry name" value="YccF"/>
</dbReference>
<dbReference type="OrthoDB" id="16982at2759"/>
<dbReference type="Pfam" id="PF03733">
    <property type="entry name" value="YccF"/>
    <property type="match status" value="1"/>
</dbReference>
<feature type="domain" description="Inner membrane component" evidence="2">
    <location>
        <begin position="66"/>
        <end position="116"/>
    </location>
</feature>
<evidence type="ECO:0000313" key="4">
    <source>
        <dbReference type="Proteomes" id="UP000009022"/>
    </source>
</evidence>
<evidence type="ECO:0000259" key="2">
    <source>
        <dbReference type="Pfam" id="PF03733"/>
    </source>
</evidence>
<dbReference type="PhylomeDB" id="B3S9N5"/>
<dbReference type="PANTHER" id="PTHR42903">
    <property type="entry name" value="INNER MEMBRANE PROTEIN YCCF"/>
    <property type="match status" value="1"/>
</dbReference>
<feature type="transmembrane region" description="Helical" evidence="1">
    <location>
        <begin position="92"/>
        <end position="114"/>
    </location>
</feature>
<dbReference type="GO" id="GO:0005886">
    <property type="term" value="C:plasma membrane"/>
    <property type="evidence" value="ECO:0000318"/>
    <property type="project" value="GO_Central"/>
</dbReference>
<sequence>MSLKTKGNTAILFGWTSKIIITRLKGSGETCTMLFGGSKQRQENGAYVTRTDITYDYDSRDAVDWCGNILWLIFGGFLISFQWLLFGLLFSITIIGIPCGLVCFKMSMLTLLPFGKDIVHRNPFTMEDDGDKLVAALIENSQPYRWMLR</sequence>
<dbReference type="EMBL" id="DS985259">
    <property type="protein sequence ID" value="EDV20567.1"/>
    <property type="molecule type" value="Genomic_DNA"/>
</dbReference>
<dbReference type="InterPro" id="IPR052937">
    <property type="entry name" value="Inner_membrane_protein"/>
</dbReference>
<keyword evidence="4" id="KW-1185">Reference proteome</keyword>
<name>B3S9N5_TRIAD</name>
<evidence type="ECO:0000313" key="3">
    <source>
        <dbReference type="EMBL" id="EDV20567.1"/>
    </source>
</evidence>
<dbReference type="GeneID" id="6758205"/>
<organism evidence="3 4">
    <name type="scientific">Trichoplax adhaerens</name>
    <name type="common">Trichoplax reptans</name>
    <dbReference type="NCBI Taxonomy" id="10228"/>
    <lineage>
        <taxon>Eukaryota</taxon>
        <taxon>Metazoa</taxon>
        <taxon>Placozoa</taxon>
        <taxon>Uniplacotomia</taxon>
        <taxon>Trichoplacea</taxon>
        <taxon>Trichoplacidae</taxon>
        <taxon>Trichoplax</taxon>
    </lineage>
</organism>
<accession>B3S9N5</accession>
<gene>
    <name evidence="3" type="ORF">TRIADDRAFT_60971</name>
</gene>
<dbReference type="PANTHER" id="PTHR42903:SF1">
    <property type="entry name" value="INNER MEMBRANE PROTEIN YCCF"/>
    <property type="match status" value="1"/>
</dbReference>
<evidence type="ECO:0000256" key="1">
    <source>
        <dbReference type="SAM" id="Phobius"/>
    </source>
</evidence>
<dbReference type="Proteomes" id="UP000009022">
    <property type="component" value="Unassembled WGS sequence"/>
</dbReference>
<dbReference type="KEGG" id="tad:TRIADDRAFT_60971"/>
<keyword evidence="1" id="KW-0472">Membrane</keyword>
<reference evidence="3 4" key="1">
    <citation type="journal article" date="2008" name="Nature">
        <title>The Trichoplax genome and the nature of placozoans.</title>
        <authorList>
            <person name="Srivastava M."/>
            <person name="Begovic E."/>
            <person name="Chapman J."/>
            <person name="Putnam N.H."/>
            <person name="Hellsten U."/>
            <person name="Kawashima T."/>
            <person name="Kuo A."/>
            <person name="Mitros T."/>
            <person name="Salamov A."/>
            <person name="Carpenter M.L."/>
            <person name="Signorovitch A.Y."/>
            <person name="Moreno M.A."/>
            <person name="Kamm K."/>
            <person name="Grimwood J."/>
            <person name="Schmutz J."/>
            <person name="Shapiro H."/>
            <person name="Grigoriev I.V."/>
            <person name="Buss L.W."/>
            <person name="Schierwater B."/>
            <person name="Dellaporta S.L."/>
            <person name="Rokhsar D.S."/>
        </authorList>
    </citation>
    <scope>NUCLEOTIDE SEQUENCE [LARGE SCALE GENOMIC DNA]</scope>
    <source>
        <strain evidence="3 4">Grell-BS-1999</strain>
    </source>
</reference>
<keyword evidence="1" id="KW-1133">Transmembrane helix</keyword>
<dbReference type="InParanoid" id="B3S9N5"/>
<proteinExistence type="predicted"/>
<dbReference type="CTD" id="6758205"/>
<feature type="transmembrane region" description="Helical" evidence="1">
    <location>
        <begin position="69"/>
        <end position="86"/>
    </location>
</feature>